<dbReference type="EMBL" id="FOLG01000013">
    <property type="protein sequence ID" value="SFD01079.1"/>
    <property type="molecule type" value="Genomic_DNA"/>
</dbReference>
<dbReference type="InterPro" id="IPR041382">
    <property type="entry name" value="SH3_16"/>
</dbReference>
<evidence type="ECO:0000259" key="5">
    <source>
        <dbReference type="PROSITE" id="PS51935"/>
    </source>
</evidence>
<dbReference type="STRING" id="441112.SAMN04488094_11313"/>
<comment type="similarity">
    <text evidence="1">Belongs to the peptidase C40 family.</text>
</comment>
<evidence type="ECO:0000256" key="2">
    <source>
        <dbReference type="ARBA" id="ARBA00022670"/>
    </source>
</evidence>
<keyword evidence="2" id="KW-0645">Protease</keyword>
<dbReference type="OrthoDB" id="9813368at2"/>
<keyword evidence="4" id="KW-0788">Thiol protease</keyword>
<dbReference type="Proteomes" id="UP000198728">
    <property type="component" value="Unassembled WGS sequence"/>
</dbReference>
<dbReference type="GO" id="GO:0008234">
    <property type="term" value="F:cysteine-type peptidase activity"/>
    <property type="evidence" value="ECO:0007669"/>
    <property type="project" value="UniProtKB-KW"/>
</dbReference>
<reference evidence="6 7" key="1">
    <citation type="submission" date="2016-10" db="EMBL/GenBank/DDBJ databases">
        <authorList>
            <person name="de Groot N.N."/>
        </authorList>
    </citation>
    <scope>NUCLEOTIDE SEQUENCE [LARGE SCALE GENOMIC DNA]</scope>
    <source>
        <strain evidence="6 7">DSM 19548</strain>
    </source>
</reference>
<evidence type="ECO:0000313" key="6">
    <source>
        <dbReference type="EMBL" id="SFD01079.1"/>
    </source>
</evidence>
<proteinExistence type="inferred from homology"/>
<evidence type="ECO:0000256" key="3">
    <source>
        <dbReference type="ARBA" id="ARBA00022801"/>
    </source>
</evidence>
<dbReference type="PANTHER" id="PTHR47359">
    <property type="entry name" value="PEPTIDOGLYCAN DL-ENDOPEPTIDASE CWLO"/>
    <property type="match status" value="1"/>
</dbReference>
<dbReference type="Pfam" id="PF18348">
    <property type="entry name" value="SH3_16"/>
    <property type="match status" value="1"/>
</dbReference>
<dbReference type="GO" id="GO:0006508">
    <property type="term" value="P:proteolysis"/>
    <property type="evidence" value="ECO:0007669"/>
    <property type="project" value="UniProtKB-KW"/>
</dbReference>
<keyword evidence="7" id="KW-1185">Reference proteome</keyword>
<accession>A0A1I1NTZ6</accession>
<evidence type="ECO:0000313" key="7">
    <source>
        <dbReference type="Proteomes" id="UP000198728"/>
    </source>
</evidence>
<protein>
    <submittedName>
        <fullName evidence="6">Cell wall-associated hydrolase, NlpC family</fullName>
    </submittedName>
</protein>
<gene>
    <name evidence="6" type="ORF">SAMN04488094_11313</name>
</gene>
<dbReference type="RefSeq" id="WP_093362096.1">
    <property type="nucleotide sequence ID" value="NZ_FOLG01000013.1"/>
</dbReference>
<keyword evidence="3 6" id="KW-0378">Hydrolase</keyword>
<dbReference type="AlphaFoldDB" id="A0A1I1NTZ6"/>
<dbReference type="InterPro" id="IPR038765">
    <property type="entry name" value="Papain-like_cys_pep_sf"/>
</dbReference>
<dbReference type="PANTHER" id="PTHR47359:SF3">
    <property type="entry name" value="NLP_P60 DOMAIN-CONTAINING PROTEIN-RELATED"/>
    <property type="match status" value="1"/>
</dbReference>
<dbReference type="SUPFAM" id="SSF54001">
    <property type="entry name" value="Cysteine proteinases"/>
    <property type="match status" value="1"/>
</dbReference>
<dbReference type="Pfam" id="PF00877">
    <property type="entry name" value="NLPC_P60"/>
    <property type="match status" value="1"/>
</dbReference>
<evidence type="ECO:0000256" key="1">
    <source>
        <dbReference type="ARBA" id="ARBA00007074"/>
    </source>
</evidence>
<sequence>MTDDRRLRPANARVAASELRGHVDAPTYVDGTWHRIISPVADILDAPGGRRDRQLLWGERVRVLERTADHAFLQAARDGYVGYVRKTSLGPDAAATHRVSAAATHLYPAPDMKRREHCALSHGSRLTVRAAFGAFLETDCGHYVPACHVAPVATVEPDPVAVADLYLGTPYLWGGNSRMGIDCSGLVQAALLACGFPCPGDSDQQQQRVGMALPEGSEARRGDLFFWRGHVALAANAETLIHATAHGMAVVREPLTEALARIAASDAGPVSAHKRFLTNEVTPPRG</sequence>
<organism evidence="6 7">
    <name type="scientific">Tropicimonas isoalkanivorans</name>
    <dbReference type="NCBI Taxonomy" id="441112"/>
    <lineage>
        <taxon>Bacteria</taxon>
        <taxon>Pseudomonadati</taxon>
        <taxon>Pseudomonadota</taxon>
        <taxon>Alphaproteobacteria</taxon>
        <taxon>Rhodobacterales</taxon>
        <taxon>Roseobacteraceae</taxon>
        <taxon>Tropicimonas</taxon>
    </lineage>
</organism>
<evidence type="ECO:0000256" key="4">
    <source>
        <dbReference type="ARBA" id="ARBA00022807"/>
    </source>
</evidence>
<dbReference type="InterPro" id="IPR000064">
    <property type="entry name" value="NLP_P60_dom"/>
</dbReference>
<name>A0A1I1NTZ6_9RHOB</name>
<dbReference type="PROSITE" id="PS51935">
    <property type="entry name" value="NLPC_P60"/>
    <property type="match status" value="1"/>
</dbReference>
<dbReference type="Gene3D" id="3.90.1720.10">
    <property type="entry name" value="endopeptidase domain like (from Nostoc punctiforme)"/>
    <property type="match status" value="1"/>
</dbReference>
<dbReference type="InterPro" id="IPR051794">
    <property type="entry name" value="PG_Endopeptidase_C40"/>
</dbReference>
<feature type="domain" description="NlpC/P60" evidence="5">
    <location>
        <begin position="153"/>
        <end position="277"/>
    </location>
</feature>